<dbReference type="RefSeq" id="XP_040735369.1">
    <property type="nucleotide sequence ID" value="XM_040879498.1"/>
</dbReference>
<dbReference type="EMBL" id="MIKG01000013">
    <property type="protein sequence ID" value="RAO70853.1"/>
    <property type="molecule type" value="Genomic_DNA"/>
</dbReference>
<evidence type="ECO:0000256" key="5">
    <source>
        <dbReference type="SAM" id="MobiDB-lite"/>
    </source>
</evidence>
<dbReference type="Pfam" id="PF04479">
    <property type="entry name" value="RTA1"/>
    <property type="match status" value="1"/>
</dbReference>
<evidence type="ECO:0000256" key="4">
    <source>
        <dbReference type="ARBA" id="ARBA00023136"/>
    </source>
</evidence>
<feature type="region of interest" description="Disordered" evidence="5">
    <location>
        <begin position="504"/>
        <end position="582"/>
    </location>
</feature>
<dbReference type="OrthoDB" id="5348404at2759"/>
<organism evidence="7 8">
    <name type="scientific">Talaromyces amestolkiae</name>
    <dbReference type="NCBI Taxonomy" id="1196081"/>
    <lineage>
        <taxon>Eukaryota</taxon>
        <taxon>Fungi</taxon>
        <taxon>Dikarya</taxon>
        <taxon>Ascomycota</taxon>
        <taxon>Pezizomycotina</taxon>
        <taxon>Eurotiomycetes</taxon>
        <taxon>Eurotiomycetidae</taxon>
        <taxon>Eurotiales</taxon>
        <taxon>Trichocomaceae</taxon>
        <taxon>Talaromyces</taxon>
        <taxon>Talaromyces sect. Talaromyces</taxon>
    </lineage>
</organism>
<comment type="subcellular location">
    <subcellularLocation>
        <location evidence="1">Membrane</location>
        <topology evidence="1">Multi-pass membrane protein</topology>
    </subcellularLocation>
</comment>
<keyword evidence="8" id="KW-1185">Reference proteome</keyword>
<keyword evidence="4 6" id="KW-0472">Membrane</keyword>
<evidence type="ECO:0000256" key="2">
    <source>
        <dbReference type="ARBA" id="ARBA00022692"/>
    </source>
</evidence>
<name>A0A364L4Z8_TALAM</name>
<feature type="transmembrane region" description="Helical" evidence="6">
    <location>
        <begin position="315"/>
        <end position="338"/>
    </location>
</feature>
<dbReference type="InterPro" id="IPR007568">
    <property type="entry name" value="RTA1"/>
</dbReference>
<dbReference type="InterPro" id="IPR005178">
    <property type="entry name" value="Ostalpha/TMEM184C"/>
</dbReference>
<dbReference type="PANTHER" id="PTHR31465">
    <property type="entry name" value="PROTEIN RTA1-RELATED"/>
    <property type="match status" value="1"/>
</dbReference>
<dbReference type="STRING" id="1196081.A0A364L4Z8"/>
<dbReference type="Proteomes" id="UP000249363">
    <property type="component" value="Unassembled WGS sequence"/>
</dbReference>
<evidence type="ECO:0000256" key="1">
    <source>
        <dbReference type="ARBA" id="ARBA00004141"/>
    </source>
</evidence>
<feature type="transmembrane region" description="Helical" evidence="6">
    <location>
        <begin position="154"/>
        <end position="178"/>
    </location>
</feature>
<evidence type="ECO:0000256" key="6">
    <source>
        <dbReference type="SAM" id="Phobius"/>
    </source>
</evidence>
<keyword evidence="2 6" id="KW-0812">Transmembrane</keyword>
<proteinExistence type="predicted"/>
<evidence type="ECO:0000313" key="7">
    <source>
        <dbReference type="EMBL" id="RAO70853.1"/>
    </source>
</evidence>
<comment type="caution">
    <text evidence="7">The sequence shown here is derived from an EMBL/GenBank/DDBJ whole genome shotgun (WGS) entry which is preliminary data.</text>
</comment>
<feature type="transmembrane region" description="Helical" evidence="6">
    <location>
        <begin position="198"/>
        <end position="216"/>
    </location>
</feature>
<dbReference type="SMART" id="SM01417">
    <property type="entry name" value="Solute_trans_a"/>
    <property type="match status" value="1"/>
</dbReference>
<feature type="transmembrane region" description="Helical" evidence="6">
    <location>
        <begin position="76"/>
        <end position="101"/>
    </location>
</feature>
<feature type="transmembrane region" description="Helical" evidence="6">
    <location>
        <begin position="20"/>
        <end position="39"/>
    </location>
</feature>
<dbReference type="AlphaFoldDB" id="A0A364L4Z8"/>
<keyword evidence="3 6" id="KW-1133">Transmembrane helix</keyword>
<feature type="transmembrane region" description="Helical" evidence="6">
    <location>
        <begin position="283"/>
        <end position="303"/>
    </location>
</feature>
<evidence type="ECO:0000313" key="8">
    <source>
        <dbReference type="Proteomes" id="UP000249363"/>
    </source>
</evidence>
<feature type="transmembrane region" description="Helical" evidence="6">
    <location>
        <begin position="237"/>
        <end position="257"/>
    </location>
</feature>
<reference evidence="7 8" key="1">
    <citation type="journal article" date="2017" name="Biotechnol. Biofuels">
        <title>Differential beta-glucosidase expression as a function of carbon source availability in Talaromyces amestolkiae: a genomic and proteomic approach.</title>
        <authorList>
            <person name="de Eugenio L.I."/>
            <person name="Mendez-Liter J.A."/>
            <person name="Nieto-Dominguez M."/>
            <person name="Alonso L."/>
            <person name="Gil-Munoz J."/>
            <person name="Barriuso J."/>
            <person name="Prieto A."/>
            <person name="Martinez M.J."/>
        </authorList>
    </citation>
    <scope>NUCLEOTIDE SEQUENCE [LARGE SCALE GENOMIC DNA]</scope>
    <source>
        <strain evidence="7 8">CIB</strain>
    </source>
</reference>
<feature type="transmembrane region" description="Helical" evidence="6">
    <location>
        <begin position="358"/>
        <end position="379"/>
    </location>
</feature>
<dbReference type="GeneID" id="63796081"/>
<dbReference type="GO" id="GO:0016020">
    <property type="term" value="C:membrane"/>
    <property type="evidence" value="ECO:0007669"/>
    <property type="project" value="UniProtKB-SubCell"/>
</dbReference>
<protein>
    <submittedName>
        <fullName evidence="7">Uncharacterized protein</fullName>
    </submittedName>
</protein>
<gene>
    <name evidence="7" type="ORF">BHQ10_006865</name>
</gene>
<dbReference type="Pfam" id="PF03619">
    <property type="entry name" value="Solute_trans_a"/>
    <property type="match status" value="1"/>
</dbReference>
<dbReference type="PANTHER" id="PTHR31465:SF27">
    <property type="entry name" value="DOMAIN PROTEIN, PUTATIVE (AFU_ORTHOLOGUE AFUA_3G01030)-RELATED"/>
    <property type="match status" value="1"/>
</dbReference>
<feature type="transmembrane region" description="Helical" evidence="6">
    <location>
        <begin position="46"/>
        <end position="64"/>
    </location>
</feature>
<evidence type="ECO:0000256" key="3">
    <source>
        <dbReference type="ARBA" id="ARBA00022989"/>
    </source>
</evidence>
<sequence length="582" mass="64839">MPTVQPYEGDHYLWNYVPNLPAAIVFTAVFTALTIAHTWRMARAKLWFCSAFVIGGICEIIGYACRAGAYNATGSLAPYLIQAIFLVLAPVFFAASLYMVYSRIVRAVHGEAFSLISPRWTTIIFVTGDWTCLNVQSAGSGLTSHPKIASIGDYIIVAGLILQVLLFIGFLVCCVIFNKRFSAQTAKTGATSNVPWRSRLYMLYLTSIFVLVRNIYRIVEFMMGQHGFLLEHEWPLYAFDGSLMILVMVGFFVWYPAPLQPSSRESMIELTSANSVEDEPSRVLVIESVAVSIAMYCLIQFYVQVNKDMTQYKPFLKITAIKLVIFLSFWQTTVISFLSSSGAIKVSEKLANQDIQIGIPNLLLCIEMALFAILHLFAFPWQPYRLKAQQASDDPQYINGQIAYHGGFLGLKALGECFNPWDLIKAVGRGFRWLFVGYKTRTNDPSYMHQDDSAFSLKTPTATNPQTSIPGPNVTAYGGAADTTYHPGNQYETASDEGQQLLFHAQGNPSSPYPPQRGAAFDTLSDEETGSTGYGHDPNRYYNHVYDNDAPSMNDLTAAEPRPISPQPYRAYQPPRSPYEGA</sequence>
<accession>A0A364L4Z8</accession>